<sequence length="106" mass="12478">MNKLKERWGIASNFDLVIIFIVFAINGSLSAKISSFVMGLFGITYENTHWFIYYFILFVLVLPLYPFMLMGFGYLFGQSKFFFPFGKRMIRSMRLGFLLPKESDRK</sequence>
<reference evidence="3 4" key="1">
    <citation type="submission" date="2023-07" db="EMBL/GenBank/DDBJ databases">
        <title>Sorghum-associated microbial communities from plants grown in Nebraska, USA.</title>
        <authorList>
            <person name="Schachtman D."/>
        </authorList>
    </citation>
    <scope>NUCLEOTIDE SEQUENCE [LARGE SCALE GENOMIC DNA]</scope>
    <source>
        <strain evidence="3 4">3773</strain>
    </source>
</reference>
<feature type="domain" description="DUF6787" evidence="2">
    <location>
        <begin position="18"/>
        <end position="96"/>
    </location>
</feature>
<name>A0ABU1TMZ6_9FLAO</name>
<feature type="transmembrane region" description="Helical" evidence="1">
    <location>
        <begin position="51"/>
        <end position="77"/>
    </location>
</feature>
<gene>
    <name evidence="3" type="ORF">J2X31_001255</name>
</gene>
<keyword evidence="1" id="KW-0472">Membrane</keyword>
<proteinExistence type="predicted"/>
<evidence type="ECO:0000259" key="2">
    <source>
        <dbReference type="Pfam" id="PF20584"/>
    </source>
</evidence>
<keyword evidence="1" id="KW-0812">Transmembrane</keyword>
<evidence type="ECO:0000256" key="1">
    <source>
        <dbReference type="SAM" id="Phobius"/>
    </source>
</evidence>
<organism evidence="3 4">
    <name type="scientific">Flavobacterium arsenatis</name>
    <dbReference type="NCBI Taxonomy" id="1484332"/>
    <lineage>
        <taxon>Bacteria</taxon>
        <taxon>Pseudomonadati</taxon>
        <taxon>Bacteroidota</taxon>
        <taxon>Flavobacteriia</taxon>
        <taxon>Flavobacteriales</taxon>
        <taxon>Flavobacteriaceae</taxon>
        <taxon>Flavobacterium</taxon>
    </lineage>
</organism>
<dbReference type="Proteomes" id="UP001255185">
    <property type="component" value="Unassembled WGS sequence"/>
</dbReference>
<evidence type="ECO:0000313" key="3">
    <source>
        <dbReference type="EMBL" id="MDR6967248.1"/>
    </source>
</evidence>
<accession>A0ABU1TMZ6</accession>
<feature type="transmembrane region" description="Helical" evidence="1">
    <location>
        <begin position="12"/>
        <end position="31"/>
    </location>
</feature>
<protein>
    <recommendedName>
        <fullName evidence="2">DUF6787 domain-containing protein</fullName>
    </recommendedName>
</protein>
<dbReference type="EMBL" id="JAVDVI010000004">
    <property type="protein sequence ID" value="MDR6967248.1"/>
    <property type="molecule type" value="Genomic_DNA"/>
</dbReference>
<dbReference type="RefSeq" id="WP_310025286.1">
    <property type="nucleotide sequence ID" value="NZ_JAVDVI010000004.1"/>
</dbReference>
<comment type="caution">
    <text evidence="3">The sequence shown here is derived from an EMBL/GenBank/DDBJ whole genome shotgun (WGS) entry which is preliminary data.</text>
</comment>
<keyword evidence="1" id="KW-1133">Transmembrane helix</keyword>
<evidence type="ECO:0000313" key="4">
    <source>
        <dbReference type="Proteomes" id="UP001255185"/>
    </source>
</evidence>
<keyword evidence="4" id="KW-1185">Reference proteome</keyword>
<dbReference type="Pfam" id="PF20584">
    <property type="entry name" value="DUF6787"/>
    <property type="match status" value="1"/>
</dbReference>
<dbReference type="InterPro" id="IPR046714">
    <property type="entry name" value="DUF6787"/>
</dbReference>